<protein>
    <submittedName>
        <fullName evidence="1">Uncharacterized protein</fullName>
    </submittedName>
</protein>
<comment type="caution">
    <text evidence="1">The sequence shown here is derived from an EMBL/GenBank/DDBJ whole genome shotgun (WGS) entry which is preliminary data.</text>
</comment>
<sequence>MNRNKNPIIGARQTMIPSAITAVKENDEVADPEWISASLSMSWISLLRGKVFLKKPLSKYPIGAYPFFTDQGDIDRVDPVLYISSSSKINGSDPSEIPYHSIVYDQKLKIEHPSMMVFIL</sequence>
<name>A0A2T9YAW7_9FUNG</name>
<gene>
    <name evidence="1" type="ORF">BB559_005087</name>
</gene>
<reference evidence="1 2" key="1">
    <citation type="journal article" date="2018" name="MBio">
        <title>Comparative Genomics Reveals the Core Gene Toolbox for the Fungus-Insect Symbiosis.</title>
        <authorList>
            <person name="Wang Y."/>
            <person name="Stata M."/>
            <person name="Wang W."/>
            <person name="Stajich J.E."/>
            <person name="White M.M."/>
            <person name="Moncalvo J.M."/>
        </authorList>
    </citation>
    <scope>NUCLEOTIDE SEQUENCE [LARGE SCALE GENOMIC DNA]</scope>
    <source>
        <strain evidence="1 2">AUS-77-4</strain>
    </source>
</reference>
<organism evidence="1 2">
    <name type="scientific">Furculomyces boomerangus</name>
    <dbReference type="NCBI Taxonomy" id="61424"/>
    <lineage>
        <taxon>Eukaryota</taxon>
        <taxon>Fungi</taxon>
        <taxon>Fungi incertae sedis</taxon>
        <taxon>Zoopagomycota</taxon>
        <taxon>Kickxellomycotina</taxon>
        <taxon>Harpellomycetes</taxon>
        <taxon>Harpellales</taxon>
        <taxon>Harpellaceae</taxon>
        <taxon>Furculomyces</taxon>
    </lineage>
</organism>
<accession>A0A2T9YAW7</accession>
<dbReference type="Proteomes" id="UP000245699">
    <property type="component" value="Unassembled WGS sequence"/>
</dbReference>
<evidence type="ECO:0000313" key="2">
    <source>
        <dbReference type="Proteomes" id="UP000245699"/>
    </source>
</evidence>
<keyword evidence="2" id="KW-1185">Reference proteome</keyword>
<evidence type="ECO:0000313" key="1">
    <source>
        <dbReference type="EMBL" id="PVU89486.1"/>
    </source>
</evidence>
<proteinExistence type="predicted"/>
<dbReference type="EMBL" id="MBFT01000539">
    <property type="protein sequence ID" value="PVU89486.1"/>
    <property type="molecule type" value="Genomic_DNA"/>
</dbReference>
<dbReference type="AlphaFoldDB" id="A0A2T9YAW7"/>